<reference evidence="2" key="1">
    <citation type="submission" date="2016-10" db="EMBL/GenBank/DDBJ databases">
        <authorList>
            <person name="Varghese N."/>
            <person name="Submissions S."/>
        </authorList>
    </citation>
    <scope>NUCLEOTIDE SEQUENCE [LARGE SCALE GENOMIC DNA]</scope>
    <source>
        <strain evidence="2">DSM 22329</strain>
    </source>
</reference>
<sequence length="236" mass="25197">MSVRALSLKRPATPDARDHLEWFRASWRPPAETDFWPPVCGVAASDRPHRILVARSRGGGPTSGHRSAVCGPRAGLHRILVARSRGGGPTSGHRYAVCGPRRRPHRILVARSREGGPTSGHRSAVCGPRRRLHRVLVARSRGGGPTSGHRSAVWRHQIGSTAHLRPEVARVDPLLATGMRCGGIRSARTAHLRPEVATATPGTTHVVPGVASSPGGPTWSAGCWSRGSGRSCSRCR</sequence>
<dbReference type="EMBL" id="LT629711">
    <property type="protein sequence ID" value="SDP26383.1"/>
    <property type="molecule type" value="Genomic_DNA"/>
</dbReference>
<dbReference type="STRING" id="443156.SAMN04489867_1894"/>
<accession>A0A1H0RA08</accession>
<keyword evidence="2" id="KW-1185">Reference proteome</keyword>
<evidence type="ECO:0000313" key="2">
    <source>
        <dbReference type="Proteomes" id="UP000199077"/>
    </source>
</evidence>
<dbReference type="AlphaFoldDB" id="A0A1H0RA08"/>
<dbReference type="Proteomes" id="UP000199077">
    <property type="component" value="Chromosome I"/>
</dbReference>
<protein>
    <submittedName>
        <fullName evidence="1">Uncharacterized protein</fullName>
    </submittedName>
</protein>
<gene>
    <name evidence="1" type="ORF">SAMN04489867_1894</name>
</gene>
<name>A0A1H0RA08_9MICO</name>
<evidence type="ECO:0000313" key="1">
    <source>
        <dbReference type="EMBL" id="SDP26383.1"/>
    </source>
</evidence>
<organism evidence="1 2">
    <name type="scientific">Pedococcus dokdonensis</name>
    <dbReference type="NCBI Taxonomy" id="443156"/>
    <lineage>
        <taxon>Bacteria</taxon>
        <taxon>Bacillati</taxon>
        <taxon>Actinomycetota</taxon>
        <taxon>Actinomycetes</taxon>
        <taxon>Micrococcales</taxon>
        <taxon>Intrasporangiaceae</taxon>
        <taxon>Pedococcus</taxon>
    </lineage>
</organism>
<proteinExistence type="predicted"/>